<evidence type="ECO:0000313" key="2">
    <source>
        <dbReference type="Proteomes" id="UP000237000"/>
    </source>
</evidence>
<accession>A0A2P5FFP8</accession>
<protein>
    <submittedName>
        <fullName evidence="1">Uncharacterized protein</fullName>
    </submittedName>
</protein>
<dbReference type="AlphaFoldDB" id="A0A2P5FFP8"/>
<dbReference type="OrthoDB" id="10282654at2759"/>
<reference evidence="2" key="1">
    <citation type="submission" date="2016-06" db="EMBL/GenBank/DDBJ databases">
        <title>Parallel loss of symbiosis genes in relatives of nitrogen-fixing non-legume Parasponia.</title>
        <authorList>
            <person name="Van Velzen R."/>
            <person name="Holmer R."/>
            <person name="Bu F."/>
            <person name="Rutten L."/>
            <person name="Van Zeijl A."/>
            <person name="Liu W."/>
            <person name="Santuari L."/>
            <person name="Cao Q."/>
            <person name="Sharma T."/>
            <person name="Shen D."/>
            <person name="Roswanjaya Y."/>
            <person name="Wardhani T."/>
            <person name="Kalhor M.S."/>
            <person name="Jansen J."/>
            <person name="Van den Hoogen J."/>
            <person name="Gungor B."/>
            <person name="Hartog M."/>
            <person name="Hontelez J."/>
            <person name="Verver J."/>
            <person name="Yang W.-C."/>
            <person name="Schijlen E."/>
            <person name="Repin R."/>
            <person name="Schilthuizen M."/>
            <person name="Schranz E."/>
            <person name="Heidstra R."/>
            <person name="Miyata K."/>
            <person name="Fedorova E."/>
            <person name="Kohlen W."/>
            <person name="Bisseling T."/>
            <person name="Smit S."/>
            <person name="Geurts R."/>
        </authorList>
    </citation>
    <scope>NUCLEOTIDE SEQUENCE [LARGE SCALE GENOMIC DNA]</scope>
    <source>
        <strain evidence="2">cv. RG33-2</strain>
    </source>
</reference>
<sequence>MDLGEALGMPKCKCHKITGYDQAELQPASRKCVYRASDLKNSTEILQSAEENMKPRKQT</sequence>
<name>A0A2P5FFP8_TREOI</name>
<dbReference type="InParanoid" id="A0A2P5FFP8"/>
<dbReference type="EMBL" id="JXTC01000037">
    <property type="protein sequence ID" value="PON96620.1"/>
    <property type="molecule type" value="Genomic_DNA"/>
</dbReference>
<organism evidence="1 2">
    <name type="scientific">Trema orientale</name>
    <name type="common">Charcoal tree</name>
    <name type="synonym">Celtis orientalis</name>
    <dbReference type="NCBI Taxonomy" id="63057"/>
    <lineage>
        <taxon>Eukaryota</taxon>
        <taxon>Viridiplantae</taxon>
        <taxon>Streptophyta</taxon>
        <taxon>Embryophyta</taxon>
        <taxon>Tracheophyta</taxon>
        <taxon>Spermatophyta</taxon>
        <taxon>Magnoliopsida</taxon>
        <taxon>eudicotyledons</taxon>
        <taxon>Gunneridae</taxon>
        <taxon>Pentapetalae</taxon>
        <taxon>rosids</taxon>
        <taxon>fabids</taxon>
        <taxon>Rosales</taxon>
        <taxon>Cannabaceae</taxon>
        <taxon>Trema</taxon>
    </lineage>
</organism>
<comment type="caution">
    <text evidence="1">The sequence shown here is derived from an EMBL/GenBank/DDBJ whole genome shotgun (WGS) entry which is preliminary data.</text>
</comment>
<gene>
    <name evidence="1" type="ORF">TorRG33x02_076010</name>
</gene>
<evidence type="ECO:0000313" key="1">
    <source>
        <dbReference type="EMBL" id="PON96620.1"/>
    </source>
</evidence>
<dbReference type="Proteomes" id="UP000237000">
    <property type="component" value="Unassembled WGS sequence"/>
</dbReference>
<proteinExistence type="predicted"/>
<keyword evidence="2" id="KW-1185">Reference proteome</keyword>